<comment type="subcellular location">
    <subcellularLocation>
        <location evidence="1">Membrane</location>
        <topology evidence="1">Multi-pass membrane protein</topology>
    </subcellularLocation>
</comment>
<dbReference type="Gene3D" id="1.20.120.350">
    <property type="entry name" value="Voltage-gated potassium channels. Chain C"/>
    <property type="match status" value="1"/>
</dbReference>
<keyword evidence="3 10" id="KW-0812">Transmembrane</keyword>
<feature type="compositionally biased region" description="Basic and acidic residues" evidence="9">
    <location>
        <begin position="378"/>
        <end position="388"/>
    </location>
</feature>
<evidence type="ECO:0000313" key="13">
    <source>
        <dbReference type="Proteomes" id="UP001198862"/>
    </source>
</evidence>
<keyword evidence="13" id="KW-1185">Reference proteome</keyword>
<evidence type="ECO:0000256" key="5">
    <source>
        <dbReference type="ARBA" id="ARBA00023065"/>
    </source>
</evidence>
<dbReference type="InterPro" id="IPR018488">
    <property type="entry name" value="cNMP-bd_CS"/>
</dbReference>
<keyword evidence="2" id="KW-0813">Transport</keyword>
<feature type="transmembrane region" description="Helical" evidence="10">
    <location>
        <begin position="30"/>
        <end position="48"/>
    </location>
</feature>
<feature type="domain" description="Cyclic nucleotide-binding" evidence="11">
    <location>
        <begin position="268"/>
        <end position="365"/>
    </location>
</feature>
<feature type="transmembrane region" description="Helical" evidence="10">
    <location>
        <begin position="57"/>
        <end position="79"/>
    </location>
</feature>
<dbReference type="Gene3D" id="1.10.287.70">
    <property type="match status" value="1"/>
</dbReference>
<keyword evidence="8" id="KW-0407">Ion channel</keyword>
<gene>
    <name evidence="12" type="ORF">LJ725_27170</name>
</gene>
<dbReference type="PROSITE" id="PS00889">
    <property type="entry name" value="CNMP_BINDING_2"/>
    <property type="match status" value="1"/>
</dbReference>
<feature type="transmembrane region" description="Helical" evidence="10">
    <location>
        <begin position="99"/>
        <end position="125"/>
    </location>
</feature>
<dbReference type="PANTHER" id="PTHR45638">
    <property type="entry name" value="CYCLIC NUCLEOTIDE-GATED CATION CHANNEL SUBUNIT A"/>
    <property type="match status" value="1"/>
</dbReference>
<evidence type="ECO:0000256" key="7">
    <source>
        <dbReference type="ARBA" id="ARBA00023286"/>
    </source>
</evidence>
<dbReference type="SMART" id="SM00100">
    <property type="entry name" value="cNMP"/>
    <property type="match status" value="1"/>
</dbReference>
<dbReference type="InterPro" id="IPR005821">
    <property type="entry name" value="Ion_trans_dom"/>
</dbReference>
<evidence type="ECO:0000256" key="10">
    <source>
        <dbReference type="SAM" id="Phobius"/>
    </source>
</evidence>
<keyword evidence="5" id="KW-0406">Ion transport</keyword>
<reference evidence="12 13" key="1">
    <citation type="submission" date="2021-11" db="EMBL/GenBank/DDBJ databases">
        <authorList>
            <person name="Lee D.-H."/>
            <person name="Kim S.-B."/>
        </authorList>
    </citation>
    <scope>NUCLEOTIDE SEQUENCE [LARGE SCALE GENOMIC DNA]</scope>
    <source>
        <strain evidence="12 13">KCTC 52223</strain>
    </source>
</reference>
<evidence type="ECO:0000256" key="1">
    <source>
        <dbReference type="ARBA" id="ARBA00004141"/>
    </source>
</evidence>
<feature type="region of interest" description="Disordered" evidence="9">
    <location>
        <begin position="378"/>
        <end position="402"/>
    </location>
</feature>
<dbReference type="SUPFAM" id="SSF51206">
    <property type="entry name" value="cAMP-binding domain-like"/>
    <property type="match status" value="1"/>
</dbReference>
<evidence type="ECO:0000256" key="3">
    <source>
        <dbReference type="ARBA" id="ARBA00022692"/>
    </source>
</evidence>
<dbReference type="CDD" id="cd00038">
    <property type="entry name" value="CAP_ED"/>
    <property type="match status" value="1"/>
</dbReference>
<name>A0ABS8L2V1_9HYPH</name>
<evidence type="ECO:0000256" key="6">
    <source>
        <dbReference type="ARBA" id="ARBA00023136"/>
    </source>
</evidence>
<dbReference type="Gene3D" id="1.20.5.110">
    <property type="match status" value="1"/>
</dbReference>
<evidence type="ECO:0000259" key="11">
    <source>
        <dbReference type="PROSITE" id="PS50042"/>
    </source>
</evidence>
<feature type="transmembrane region" description="Helical" evidence="10">
    <location>
        <begin position="132"/>
        <end position="155"/>
    </location>
</feature>
<dbReference type="InterPro" id="IPR050866">
    <property type="entry name" value="CNG_cation_channel"/>
</dbReference>
<feature type="transmembrane region" description="Helical" evidence="10">
    <location>
        <begin position="223"/>
        <end position="248"/>
    </location>
</feature>
<dbReference type="EMBL" id="JAJISD010000017">
    <property type="protein sequence ID" value="MCC8432670.1"/>
    <property type="molecule type" value="Genomic_DNA"/>
</dbReference>
<evidence type="ECO:0000256" key="9">
    <source>
        <dbReference type="SAM" id="MobiDB-lite"/>
    </source>
</evidence>
<evidence type="ECO:0000313" key="12">
    <source>
        <dbReference type="EMBL" id="MCC8432670.1"/>
    </source>
</evidence>
<dbReference type="Gene3D" id="2.60.120.10">
    <property type="entry name" value="Jelly Rolls"/>
    <property type="match status" value="1"/>
</dbReference>
<dbReference type="SUPFAM" id="SSF81324">
    <property type="entry name" value="Voltage-gated potassium channels"/>
    <property type="match status" value="1"/>
</dbReference>
<organism evidence="12 13">
    <name type="scientific">Reyranella aquatilis</name>
    <dbReference type="NCBI Taxonomy" id="2035356"/>
    <lineage>
        <taxon>Bacteria</taxon>
        <taxon>Pseudomonadati</taxon>
        <taxon>Pseudomonadota</taxon>
        <taxon>Alphaproteobacteria</taxon>
        <taxon>Hyphomicrobiales</taxon>
        <taxon>Reyranellaceae</taxon>
        <taxon>Reyranella</taxon>
    </lineage>
</organism>
<dbReference type="InterPro" id="IPR014710">
    <property type="entry name" value="RmlC-like_jellyroll"/>
</dbReference>
<accession>A0ABS8L2V1</accession>
<dbReference type="Pfam" id="PF00027">
    <property type="entry name" value="cNMP_binding"/>
    <property type="match status" value="1"/>
</dbReference>
<dbReference type="PRINTS" id="PR00169">
    <property type="entry name" value="KCHANNEL"/>
</dbReference>
<feature type="transmembrane region" description="Helical" evidence="10">
    <location>
        <begin position="192"/>
        <end position="211"/>
    </location>
</feature>
<evidence type="ECO:0000256" key="8">
    <source>
        <dbReference type="ARBA" id="ARBA00023303"/>
    </source>
</evidence>
<feature type="transmembrane region" description="Helical" evidence="10">
    <location>
        <begin position="161"/>
        <end position="180"/>
    </location>
</feature>
<dbReference type="Pfam" id="PF00520">
    <property type="entry name" value="Ion_trans"/>
    <property type="match status" value="1"/>
</dbReference>
<protein>
    <submittedName>
        <fullName evidence="12">Cyclic nucleotide-gated ion channel/potassium channel family protein</fullName>
    </submittedName>
</protein>
<keyword evidence="4 10" id="KW-1133">Transmembrane helix</keyword>
<dbReference type="InterPro" id="IPR018490">
    <property type="entry name" value="cNMP-bd_dom_sf"/>
</dbReference>
<evidence type="ECO:0000256" key="4">
    <source>
        <dbReference type="ARBA" id="ARBA00022989"/>
    </source>
</evidence>
<evidence type="ECO:0000256" key="2">
    <source>
        <dbReference type="ARBA" id="ARBA00022448"/>
    </source>
</evidence>
<keyword evidence="6 10" id="KW-0472">Membrane</keyword>
<dbReference type="InterPro" id="IPR000595">
    <property type="entry name" value="cNMP-bd_dom"/>
</dbReference>
<dbReference type="PROSITE" id="PS50042">
    <property type="entry name" value="CNMP_BINDING_3"/>
    <property type="match status" value="1"/>
</dbReference>
<dbReference type="InterPro" id="IPR027359">
    <property type="entry name" value="Volt_channel_dom_sf"/>
</dbReference>
<comment type="caution">
    <text evidence="12">The sequence shown here is derived from an EMBL/GenBank/DDBJ whole genome shotgun (WGS) entry which is preliminary data.</text>
</comment>
<proteinExistence type="predicted"/>
<dbReference type="PANTHER" id="PTHR45638:SF11">
    <property type="entry name" value="CYCLIC NUCLEOTIDE-GATED CATION CHANNEL SUBUNIT A"/>
    <property type="match status" value="1"/>
</dbReference>
<dbReference type="Proteomes" id="UP001198862">
    <property type="component" value="Unassembled WGS sequence"/>
</dbReference>
<keyword evidence="7" id="KW-1071">Ligand-gated ion channel</keyword>
<sequence>MTAAEKTLRAQVFDLLRPNDPTPGSRRWRTAHLTILGIGLLAVILLSIDDMLTPHRFVLRGAIWGVTAFFLIEYLARLWVAPEWAQFADMSPTMARLRWAGSIPGLIGLLAVMPAVMLAGGYSIVGADAASIFCILWILKLGLHAPAFGTLARVISNERAPIASVLIVFAILLMSAATGAHIAERAGQPQQFGSLPNAMWWSVVTLTTTGYGDVVPLTPAGRIIGSLLMISGIAVLALMTGVLATGFAQEERRREYLRVWDQVSRVPIFTSLGVVTLSEIVGKLRTRYYPARVTVLRRGDPGDSMFFISSGEVEVRLPTGGTVRLGEGAFFGEMSLLNRQPRAASIATTAPTTLLVLYASDFYEIASHIPALAEAVENEARRRRDENMGRQSASSPPGGATP</sequence>